<evidence type="ECO:0000259" key="6">
    <source>
        <dbReference type="PROSITE" id="PS51635"/>
    </source>
</evidence>
<feature type="short sequence motif" description="GXGXXG" evidence="5">
    <location>
        <begin position="485"/>
        <end position="490"/>
    </location>
</feature>
<gene>
    <name evidence="8" type="ORF">PgNI_12254</name>
</gene>
<keyword evidence="2" id="KW-0863">Zinc-finger</keyword>
<dbReference type="PANTHER" id="PTHR24185">
    <property type="entry name" value="CALCIUM-INDEPENDENT PHOSPHOLIPASE A2-GAMMA"/>
    <property type="match status" value="1"/>
</dbReference>
<reference evidence="8" key="2">
    <citation type="submission" date="2019-10" db="EMBL/GenBank/DDBJ databases">
        <authorList>
            <consortium name="NCBI Genome Project"/>
        </authorList>
    </citation>
    <scope>NUCLEOTIDE SEQUENCE</scope>
    <source>
        <strain evidence="8">NI907</strain>
    </source>
</reference>
<evidence type="ECO:0000313" key="8">
    <source>
        <dbReference type="RefSeq" id="XP_030976164.1"/>
    </source>
</evidence>
<keyword evidence="4 5" id="KW-0443">Lipid metabolism</keyword>
<evidence type="ECO:0000313" key="7">
    <source>
        <dbReference type="Proteomes" id="UP000515153"/>
    </source>
</evidence>
<dbReference type="GO" id="GO:0016042">
    <property type="term" value="P:lipid catabolic process"/>
    <property type="evidence" value="ECO:0007669"/>
    <property type="project" value="UniProtKB-UniRule"/>
</dbReference>
<evidence type="ECO:0000256" key="2">
    <source>
        <dbReference type="ARBA" id="ARBA00022771"/>
    </source>
</evidence>
<dbReference type="GO" id="GO:0046486">
    <property type="term" value="P:glycerolipid metabolic process"/>
    <property type="evidence" value="ECO:0007669"/>
    <property type="project" value="UniProtKB-ARBA"/>
</dbReference>
<dbReference type="AlphaFoldDB" id="A0A6P8AMP3"/>
<dbReference type="Gene3D" id="3.40.1090.10">
    <property type="entry name" value="Cytosolic phospholipase A2 catalytic domain"/>
    <property type="match status" value="1"/>
</dbReference>
<dbReference type="InterPro" id="IPR017907">
    <property type="entry name" value="Znf_RING_CS"/>
</dbReference>
<feature type="short sequence motif" description="DGA/G" evidence="5">
    <location>
        <begin position="681"/>
        <end position="683"/>
    </location>
</feature>
<dbReference type="GO" id="GO:0019369">
    <property type="term" value="P:arachidonate metabolic process"/>
    <property type="evidence" value="ECO:0007669"/>
    <property type="project" value="TreeGrafter"/>
</dbReference>
<keyword evidence="5" id="KW-0442">Lipid degradation</keyword>
<name>A0A6P8AMP3_PYRGI</name>
<dbReference type="CDD" id="cd07199">
    <property type="entry name" value="Pat17_PNPLA8_PNPLA9_like"/>
    <property type="match status" value="1"/>
</dbReference>
<evidence type="ECO:0000256" key="1">
    <source>
        <dbReference type="ARBA" id="ARBA00022723"/>
    </source>
</evidence>
<evidence type="ECO:0000256" key="4">
    <source>
        <dbReference type="ARBA" id="ARBA00023098"/>
    </source>
</evidence>
<dbReference type="RefSeq" id="XP_030976164.1">
    <property type="nucleotide sequence ID" value="XM_031132208.1"/>
</dbReference>
<accession>A0A6P8AMP3</accession>
<dbReference type="Pfam" id="PF01734">
    <property type="entry name" value="Patatin"/>
    <property type="match status" value="1"/>
</dbReference>
<reference evidence="8" key="3">
    <citation type="submission" date="2025-08" db="UniProtKB">
        <authorList>
            <consortium name="RefSeq"/>
        </authorList>
    </citation>
    <scope>IDENTIFICATION</scope>
    <source>
        <strain evidence="8">NI907</strain>
    </source>
</reference>
<dbReference type="GO" id="GO:0008270">
    <property type="term" value="F:zinc ion binding"/>
    <property type="evidence" value="ECO:0007669"/>
    <property type="project" value="UniProtKB-KW"/>
</dbReference>
<sequence length="962" mass="107410">MLSCKHSTWLRLLKSKESHANHAPYRLEVSRRPTQLLDSLQRPKEQCPLFVVVVGNAIKARILATLGVEAPRVTSGEIQLFTSPSTVTDRRPLLVASADIPRKLAQSGKTFKCHDTSIRTPSLDGQHIDRPIDFASLIHHHILMPFSDVICVIAKDIGGWTKVVELMKAWVKLDKPTEHGPFACLVVVLHGEMSSHVSENLMKKLRCYFSDVRFHKVPNGADETQQYVKLKNKLLAIGKEGQLLKEKRKFLFSAHHLAGFLDFAGESANLERKQALDLIHLSRSGLSRIEDIEAHVARFVGSVDSFQVLKSFVIPVISSCFILHQYPPGMHVFGIEDVFRSIYKKICQKVSCGVTLVAEEAECFLDQSSFVALVQRELRLQYNRFLTLQSAAEAHKRLMGRFSGHWSKLRSHETCFSCVARRPQFGLSCGHSVCENCVRVFGNKNDLNPWVYHVDQCFICGAGVGSLAIRVRPENASIRVLSIDGGGVRGVAPLQFLRTLQDQLRLPNYPIQRHFDLIYGTSSGAITTAGLVMNGWDIEKCLATFKQLSHTAFQRRASLKIPLISAVLQFLISIICDGRYPPKNLESVLQRVFGRKGILDSSAESEMGILAGIIVTSIKDTSASVFTNYNAVGNRKNHCDYSVMTTDPAARPLLWEIIRCATAAPFYFRPRHIAGVGTFQDGGLLYNNPASIALHEVGALFPNTGDPSLFVSLGTGCPLRGGPQRSSRCFWKDSFVPRLIRAFWKLGDSDRAWKQLLSQQTIEKFKSGFFRFDVKFPGAEPHLDDLSKMEEVEKAAQETMLQSPELNDLVSRIRAELFVFTLDGDAIPYRADNQYECTGSISCRLRANTAAFDALMTQLNEEAAFLQINNVTLPGNLWNGSCSDANGNFRKHVKIRVSRLDEPFQVCLHEGSGAGCHISGSPFTIQKSAENQKLGARFGTIDHRRSVTEDSNEGRRKRQRIK</sequence>
<dbReference type="SUPFAM" id="SSF52151">
    <property type="entry name" value="FabD/lysophospholipase-like"/>
    <property type="match status" value="1"/>
</dbReference>
<feature type="active site" description="Proton acceptor" evidence="5">
    <location>
        <position position="681"/>
    </location>
</feature>
<feature type="domain" description="PNPLA" evidence="6">
    <location>
        <begin position="481"/>
        <end position="694"/>
    </location>
</feature>
<keyword evidence="1" id="KW-0479">Metal-binding</keyword>
<dbReference type="GeneID" id="41967113"/>
<reference evidence="8" key="1">
    <citation type="journal article" date="2019" name="Mol. Biol. Evol.">
        <title>Blast fungal genomes show frequent chromosomal changes, gene gains and losses, and effector gene turnover.</title>
        <authorList>
            <person name="Gomez Luciano L.B."/>
            <person name="Jason Tsai I."/>
            <person name="Chuma I."/>
            <person name="Tosa Y."/>
            <person name="Chen Y.H."/>
            <person name="Li J.Y."/>
            <person name="Li M.Y."/>
            <person name="Jade Lu M.Y."/>
            <person name="Nakayashiki H."/>
            <person name="Li W.H."/>
        </authorList>
    </citation>
    <scope>NUCLEOTIDE SEQUENCE</scope>
    <source>
        <strain evidence="8">NI907</strain>
    </source>
</reference>
<evidence type="ECO:0000256" key="3">
    <source>
        <dbReference type="ARBA" id="ARBA00022833"/>
    </source>
</evidence>
<dbReference type="Proteomes" id="UP000515153">
    <property type="component" value="Unplaced"/>
</dbReference>
<keyword evidence="3" id="KW-0862">Zinc</keyword>
<organism evidence="7 8">
    <name type="scientific">Pyricularia grisea</name>
    <name type="common">Crabgrass-specific blast fungus</name>
    <name type="synonym">Magnaporthe grisea</name>
    <dbReference type="NCBI Taxonomy" id="148305"/>
    <lineage>
        <taxon>Eukaryota</taxon>
        <taxon>Fungi</taxon>
        <taxon>Dikarya</taxon>
        <taxon>Ascomycota</taxon>
        <taxon>Pezizomycotina</taxon>
        <taxon>Sordariomycetes</taxon>
        <taxon>Sordariomycetidae</taxon>
        <taxon>Magnaporthales</taxon>
        <taxon>Pyriculariaceae</taxon>
        <taxon>Pyricularia</taxon>
    </lineage>
</organism>
<proteinExistence type="predicted"/>
<dbReference type="GO" id="GO:0047499">
    <property type="term" value="F:calcium-independent phospholipase A2 activity"/>
    <property type="evidence" value="ECO:0007669"/>
    <property type="project" value="TreeGrafter"/>
</dbReference>
<feature type="active site" description="Nucleophile" evidence="5">
    <location>
        <position position="522"/>
    </location>
</feature>
<keyword evidence="7" id="KW-1185">Reference proteome</keyword>
<protein>
    <recommendedName>
        <fullName evidence="6">PNPLA domain-containing protein</fullName>
    </recommendedName>
</protein>
<dbReference type="PROSITE" id="PS51635">
    <property type="entry name" value="PNPLA"/>
    <property type="match status" value="1"/>
</dbReference>
<dbReference type="GO" id="GO:0016020">
    <property type="term" value="C:membrane"/>
    <property type="evidence" value="ECO:0007669"/>
    <property type="project" value="TreeGrafter"/>
</dbReference>
<feature type="short sequence motif" description="GXSXG" evidence="5">
    <location>
        <begin position="520"/>
        <end position="524"/>
    </location>
</feature>
<dbReference type="PROSITE" id="PS00518">
    <property type="entry name" value="ZF_RING_1"/>
    <property type="match status" value="1"/>
</dbReference>
<dbReference type="PANTHER" id="PTHR24185:SF8">
    <property type="entry name" value="PNPLA DOMAIN-CONTAINING PROTEIN"/>
    <property type="match status" value="1"/>
</dbReference>
<dbReference type="KEGG" id="pgri:PgNI_12254"/>
<dbReference type="InterPro" id="IPR016035">
    <property type="entry name" value="Acyl_Trfase/lysoPLipase"/>
</dbReference>
<dbReference type="InterPro" id="IPR002641">
    <property type="entry name" value="PNPLA_dom"/>
</dbReference>
<evidence type="ECO:0000256" key="5">
    <source>
        <dbReference type="PROSITE-ProRule" id="PRU01161"/>
    </source>
</evidence>
<keyword evidence="5" id="KW-0378">Hydrolase</keyword>